<reference evidence="2 3" key="1">
    <citation type="submission" date="2010-03" db="EMBL/GenBank/DDBJ databases">
        <authorList>
            <person name="Glass J.I."/>
            <person name="Benders G.A."/>
            <person name="Durkin A.S."/>
            <person name="Farmerie W.G."/>
            <person name="Hlavinka K."/>
            <person name="Hostetler J."/>
            <person name="Jackson J."/>
            <person name="May M.A."/>
            <person name="Miller R.H."/>
            <person name="Paralanov V."/>
            <person name="Radune D."/>
            <person name="Szczypinski B."/>
            <person name="Brown D.R."/>
        </authorList>
    </citation>
    <scope>NUCLEOTIDE SEQUENCE [LARGE SCALE GENOMIC DNA]</scope>
    <source>
        <strain evidence="2 3">A21JP2</strain>
    </source>
</reference>
<keyword evidence="1" id="KW-1133">Transmembrane helix</keyword>
<dbReference type="Proteomes" id="UP000004757">
    <property type="component" value="Unassembled WGS sequence"/>
</dbReference>
<evidence type="ECO:0000313" key="3">
    <source>
        <dbReference type="Proteomes" id="UP000004757"/>
    </source>
</evidence>
<keyword evidence="1" id="KW-0472">Membrane</keyword>
<evidence type="ECO:0000313" key="2">
    <source>
        <dbReference type="EMBL" id="EFF41110.1"/>
    </source>
</evidence>
<name>D4XWX7_9BACT</name>
<organism evidence="2 3">
    <name type="scientific">Mycoplasmopsis alligatoris A21JP2</name>
    <dbReference type="NCBI Taxonomy" id="747682"/>
    <lineage>
        <taxon>Bacteria</taxon>
        <taxon>Bacillati</taxon>
        <taxon>Mycoplasmatota</taxon>
        <taxon>Mycoplasmoidales</taxon>
        <taxon>Metamycoplasmataceae</taxon>
        <taxon>Mycoplasmopsis</taxon>
    </lineage>
</organism>
<accession>D4XWX7</accession>
<dbReference type="OrthoDB" id="401340at2"/>
<sequence>MDKKTRKRHIELLVNVYELDYETVEKFNDDELKQELEKHQDLAIDNSKNPNKFWIIKGLPKPKNFQTTTSTKGGWIIFGIFIFMLLIAGLTFMLIAFAKHGLI</sequence>
<keyword evidence="1" id="KW-0812">Transmembrane</keyword>
<dbReference type="RefSeq" id="WP_005683714.1">
    <property type="nucleotide sequence ID" value="NZ_ADNC01000027.1"/>
</dbReference>
<dbReference type="STRING" id="747682.MALL_0287"/>
<keyword evidence="3" id="KW-1185">Reference proteome</keyword>
<dbReference type="eggNOG" id="ENOG5030TTP">
    <property type="taxonomic scope" value="Bacteria"/>
</dbReference>
<feature type="transmembrane region" description="Helical" evidence="1">
    <location>
        <begin position="75"/>
        <end position="98"/>
    </location>
</feature>
<protein>
    <submittedName>
        <fullName evidence="2">Uncharacterized protein</fullName>
    </submittedName>
</protein>
<evidence type="ECO:0000256" key="1">
    <source>
        <dbReference type="SAM" id="Phobius"/>
    </source>
</evidence>
<dbReference type="EMBL" id="ADNC01000027">
    <property type="protein sequence ID" value="EFF41110.1"/>
    <property type="molecule type" value="Genomic_DNA"/>
</dbReference>
<comment type="caution">
    <text evidence="2">The sequence shown here is derived from an EMBL/GenBank/DDBJ whole genome shotgun (WGS) entry which is preliminary data.</text>
</comment>
<dbReference type="AlphaFoldDB" id="D4XWX7"/>
<proteinExistence type="predicted"/>
<gene>
    <name evidence="2" type="ORF">MALL_0287</name>
</gene>